<protein>
    <submittedName>
        <fullName evidence="1">Uncharacterized protein</fullName>
    </submittedName>
</protein>
<sequence>MIATQAKLVYQLNKYHNERCQARKAAIAKTIREVCKVVSDVLKEVEVQEPRFISSLSEIDARFEGMEVISPNEFEVVLYLNQMGVFNFVDDGSLPGACRCGWSSSPPRATCRPERSAPGFRLWWHVPTTSCQTWTCFRESLTRPWRLRRSRRGD</sequence>
<evidence type="ECO:0000313" key="2">
    <source>
        <dbReference type="Proteomes" id="UP000694565"/>
    </source>
</evidence>
<dbReference type="Proteomes" id="UP000694565">
    <property type="component" value="Unplaced"/>
</dbReference>
<proteinExistence type="predicted"/>
<evidence type="ECO:0000313" key="1">
    <source>
        <dbReference type="Ensembl" id="ENSCLMP00005020900.1"/>
    </source>
</evidence>
<accession>A0A8C2XU92</accession>
<keyword evidence="2" id="KW-1185">Reference proteome</keyword>
<dbReference type="AlphaFoldDB" id="A0A8C2XU92"/>
<name>A0A8C2XU92_CYCLU</name>
<dbReference type="Ensembl" id="ENSCLMT00005021958.1">
    <property type="protein sequence ID" value="ENSCLMP00005020900.1"/>
    <property type="gene ID" value="ENSCLMG00005010464.1"/>
</dbReference>
<dbReference type="GeneTree" id="ENSGT00940000178664"/>
<reference evidence="1" key="2">
    <citation type="submission" date="2025-09" db="UniProtKB">
        <authorList>
            <consortium name="Ensembl"/>
        </authorList>
    </citation>
    <scope>IDENTIFICATION</scope>
</reference>
<reference evidence="1" key="1">
    <citation type="submission" date="2025-08" db="UniProtKB">
        <authorList>
            <consortium name="Ensembl"/>
        </authorList>
    </citation>
    <scope>IDENTIFICATION</scope>
</reference>
<organism evidence="1 2">
    <name type="scientific">Cyclopterus lumpus</name>
    <name type="common">Lumpsucker</name>
    <dbReference type="NCBI Taxonomy" id="8103"/>
    <lineage>
        <taxon>Eukaryota</taxon>
        <taxon>Metazoa</taxon>
        <taxon>Chordata</taxon>
        <taxon>Craniata</taxon>
        <taxon>Vertebrata</taxon>
        <taxon>Euteleostomi</taxon>
        <taxon>Actinopterygii</taxon>
        <taxon>Neopterygii</taxon>
        <taxon>Teleostei</taxon>
        <taxon>Neoteleostei</taxon>
        <taxon>Acanthomorphata</taxon>
        <taxon>Eupercaria</taxon>
        <taxon>Perciformes</taxon>
        <taxon>Cottioidei</taxon>
        <taxon>Cottales</taxon>
        <taxon>Cyclopteridae</taxon>
        <taxon>Cyclopterus</taxon>
    </lineage>
</organism>